<dbReference type="EMBL" id="CADILE010000013">
    <property type="protein sequence ID" value="CAB3898080.1"/>
    <property type="molecule type" value="Genomic_DNA"/>
</dbReference>
<evidence type="ECO:0000313" key="3">
    <source>
        <dbReference type="EMBL" id="CAB3940714.1"/>
    </source>
</evidence>
<dbReference type="InterPro" id="IPR011051">
    <property type="entry name" value="RmlC_Cupin_sf"/>
</dbReference>
<evidence type="ECO:0000259" key="1">
    <source>
        <dbReference type="Pfam" id="PF07883"/>
    </source>
</evidence>
<evidence type="ECO:0000313" key="5">
    <source>
        <dbReference type="Proteomes" id="UP000494161"/>
    </source>
</evidence>
<dbReference type="Proteomes" id="UP000494122">
    <property type="component" value="Unassembled WGS sequence"/>
</dbReference>
<reference evidence="4 5" key="1">
    <citation type="submission" date="2020-04" db="EMBL/GenBank/DDBJ databases">
        <authorList>
            <person name="De Canck E."/>
        </authorList>
    </citation>
    <scope>NUCLEOTIDE SEQUENCE [LARGE SCALE GENOMIC DNA]</scope>
    <source>
        <strain evidence="2 4">LMG 3328</strain>
        <strain evidence="3 5">LMG 7053</strain>
    </source>
</reference>
<proteinExistence type="predicted"/>
<dbReference type="SUPFAM" id="SSF51182">
    <property type="entry name" value="RmlC-like cupins"/>
    <property type="match status" value="1"/>
</dbReference>
<dbReference type="AlphaFoldDB" id="A0A1D8IGG3"/>
<dbReference type="Pfam" id="PF07883">
    <property type="entry name" value="Cupin_2"/>
    <property type="match status" value="1"/>
</dbReference>
<feature type="domain" description="Cupin type-2" evidence="1">
    <location>
        <begin position="55"/>
        <end position="115"/>
    </location>
</feature>
<evidence type="ECO:0000313" key="4">
    <source>
        <dbReference type="Proteomes" id="UP000494122"/>
    </source>
</evidence>
<dbReference type="InterPro" id="IPR013096">
    <property type="entry name" value="Cupin_2"/>
</dbReference>
<keyword evidence="5" id="KW-1185">Reference proteome</keyword>
<evidence type="ECO:0000313" key="2">
    <source>
        <dbReference type="EMBL" id="CAB3898080.1"/>
    </source>
</evidence>
<protein>
    <recommendedName>
        <fullName evidence="1">Cupin type-2 domain-containing protein</fullName>
    </recommendedName>
</protein>
<dbReference type="GeneID" id="55562669"/>
<dbReference type="Proteomes" id="UP000494161">
    <property type="component" value="Unassembled WGS sequence"/>
</dbReference>
<accession>A0A1D8IGG3</accession>
<sequence length="126" mass="14038">MPTDLSSHYIFLDASGHAATVKGGDAFWSLPRDALEPYGHGWLLSEYSFSADWPQWEMHPQADEIVRLMSGTAELQLEWPTGIQSVRLEAGNAYVIPKGAWHTVKVIEPCRMLHVTLGAGTQHRPL</sequence>
<dbReference type="EMBL" id="CADILJ010000004">
    <property type="protein sequence ID" value="CAB3940714.1"/>
    <property type="molecule type" value="Genomic_DNA"/>
</dbReference>
<gene>
    <name evidence="2" type="ORF">LMG3328_04146</name>
    <name evidence="3" type="ORF">LMG7053_00766</name>
</gene>
<dbReference type="InterPro" id="IPR014710">
    <property type="entry name" value="RmlC-like_jellyroll"/>
</dbReference>
<organism evidence="2 4">
    <name type="scientific">Achromobacter ruhlandii</name>
    <dbReference type="NCBI Taxonomy" id="72557"/>
    <lineage>
        <taxon>Bacteria</taxon>
        <taxon>Pseudomonadati</taxon>
        <taxon>Pseudomonadota</taxon>
        <taxon>Betaproteobacteria</taxon>
        <taxon>Burkholderiales</taxon>
        <taxon>Alcaligenaceae</taxon>
        <taxon>Achromobacter</taxon>
    </lineage>
</organism>
<dbReference type="Gene3D" id="2.60.120.10">
    <property type="entry name" value="Jelly Rolls"/>
    <property type="match status" value="1"/>
</dbReference>
<name>A0A1D8IGG3_9BURK</name>
<dbReference type="RefSeq" id="WP_049076519.1">
    <property type="nucleotide sequence ID" value="NZ_CADIKY010000001.1"/>
</dbReference>